<accession>A0A0C9Z0A1</accession>
<name>A0A0C9Z0A1_9AGAM</name>
<reference evidence="2" key="2">
    <citation type="submission" date="2015-01" db="EMBL/GenBank/DDBJ databases">
        <title>Evolutionary Origins and Diversification of the Mycorrhizal Mutualists.</title>
        <authorList>
            <consortium name="DOE Joint Genome Institute"/>
            <consortium name="Mycorrhizal Genomics Consortium"/>
            <person name="Kohler A."/>
            <person name="Kuo A."/>
            <person name="Nagy L.G."/>
            <person name="Floudas D."/>
            <person name="Copeland A."/>
            <person name="Barry K.W."/>
            <person name="Cichocki N."/>
            <person name="Veneault-Fourrey C."/>
            <person name="LaButti K."/>
            <person name="Lindquist E.A."/>
            <person name="Lipzen A."/>
            <person name="Lundell T."/>
            <person name="Morin E."/>
            <person name="Murat C."/>
            <person name="Riley R."/>
            <person name="Ohm R."/>
            <person name="Sun H."/>
            <person name="Tunlid A."/>
            <person name="Henrissat B."/>
            <person name="Grigoriev I.V."/>
            <person name="Hibbett D.S."/>
            <person name="Martin F."/>
        </authorList>
    </citation>
    <scope>NUCLEOTIDE SEQUENCE [LARGE SCALE GENOMIC DNA]</scope>
    <source>
        <strain evidence="2">441</strain>
    </source>
</reference>
<evidence type="ECO:0000313" key="1">
    <source>
        <dbReference type="EMBL" id="KIK19714.1"/>
    </source>
</evidence>
<proteinExistence type="predicted"/>
<sequence>MVESRVPWGGGVGFTEGSSTPATAAWFGFVVIDIIAQNDAQPLARSDFVHLGAVKHRRAARREEVKRATTEVRLVQMPPDVSGVRSGEFLPKRI</sequence>
<dbReference type="HOGENOM" id="CLU_2387045_0_0_1"/>
<dbReference type="AlphaFoldDB" id="A0A0C9Z0A1"/>
<gene>
    <name evidence="1" type="ORF">PISMIDRAFT_13452</name>
</gene>
<evidence type="ECO:0000313" key="2">
    <source>
        <dbReference type="Proteomes" id="UP000054018"/>
    </source>
</evidence>
<dbReference type="Proteomes" id="UP000054018">
    <property type="component" value="Unassembled WGS sequence"/>
</dbReference>
<organism evidence="1 2">
    <name type="scientific">Pisolithus microcarpus 441</name>
    <dbReference type="NCBI Taxonomy" id="765257"/>
    <lineage>
        <taxon>Eukaryota</taxon>
        <taxon>Fungi</taxon>
        <taxon>Dikarya</taxon>
        <taxon>Basidiomycota</taxon>
        <taxon>Agaricomycotina</taxon>
        <taxon>Agaricomycetes</taxon>
        <taxon>Agaricomycetidae</taxon>
        <taxon>Boletales</taxon>
        <taxon>Sclerodermatineae</taxon>
        <taxon>Pisolithaceae</taxon>
        <taxon>Pisolithus</taxon>
    </lineage>
</organism>
<keyword evidence="2" id="KW-1185">Reference proteome</keyword>
<dbReference type="EMBL" id="KN833779">
    <property type="protein sequence ID" value="KIK19714.1"/>
    <property type="molecule type" value="Genomic_DNA"/>
</dbReference>
<protein>
    <submittedName>
        <fullName evidence="1">Uncharacterized protein</fullName>
    </submittedName>
</protein>
<reference evidence="1 2" key="1">
    <citation type="submission" date="2014-04" db="EMBL/GenBank/DDBJ databases">
        <authorList>
            <consortium name="DOE Joint Genome Institute"/>
            <person name="Kuo A."/>
            <person name="Kohler A."/>
            <person name="Costa M.D."/>
            <person name="Nagy L.G."/>
            <person name="Floudas D."/>
            <person name="Copeland A."/>
            <person name="Barry K.W."/>
            <person name="Cichocki N."/>
            <person name="Veneault-Fourrey C."/>
            <person name="LaButti K."/>
            <person name="Lindquist E.A."/>
            <person name="Lipzen A."/>
            <person name="Lundell T."/>
            <person name="Morin E."/>
            <person name="Murat C."/>
            <person name="Sun H."/>
            <person name="Tunlid A."/>
            <person name="Henrissat B."/>
            <person name="Grigoriev I.V."/>
            <person name="Hibbett D.S."/>
            <person name="Martin F."/>
            <person name="Nordberg H.P."/>
            <person name="Cantor M.N."/>
            <person name="Hua S.X."/>
        </authorList>
    </citation>
    <scope>NUCLEOTIDE SEQUENCE [LARGE SCALE GENOMIC DNA]</scope>
    <source>
        <strain evidence="1 2">441</strain>
    </source>
</reference>